<dbReference type="AlphaFoldDB" id="A0A8B6XAU8"/>
<evidence type="ECO:0000256" key="2">
    <source>
        <dbReference type="ARBA" id="ARBA00022723"/>
    </source>
</evidence>
<dbReference type="Gene3D" id="2.102.10.10">
    <property type="entry name" value="Rieske [2Fe-2S] iron-sulphur domain"/>
    <property type="match status" value="1"/>
</dbReference>
<dbReference type="Proteomes" id="UP000675920">
    <property type="component" value="Unplaced"/>
</dbReference>
<evidence type="ECO:0000313" key="6">
    <source>
        <dbReference type="Proteomes" id="UP000675920"/>
    </source>
</evidence>
<name>A0A8B6XAU8_9BURK</name>
<dbReference type="PANTHER" id="PTHR40261">
    <property type="match status" value="1"/>
</dbReference>
<keyword evidence="2" id="KW-0479">Metal-binding</keyword>
<dbReference type="SUPFAM" id="SSF50022">
    <property type="entry name" value="ISP domain"/>
    <property type="match status" value="1"/>
</dbReference>
<evidence type="ECO:0000256" key="4">
    <source>
        <dbReference type="ARBA" id="ARBA00023014"/>
    </source>
</evidence>
<dbReference type="Pfam" id="PF00355">
    <property type="entry name" value="Rieske"/>
    <property type="match status" value="1"/>
</dbReference>
<evidence type="ECO:0000259" key="5">
    <source>
        <dbReference type="PROSITE" id="PS51296"/>
    </source>
</evidence>
<keyword evidence="1" id="KW-0001">2Fe-2S</keyword>
<dbReference type="GO" id="GO:0051537">
    <property type="term" value="F:2 iron, 2 sulfur cluster binding"/>
    <property type="evidence" value="ECO:0007669"/>
    <property type="project" value="UniProtKB-KW"/>
</dbReference>
<feature type="domain" description="Rieske" evidence="5">
    <location>
        <begin position="3"/>
        <end position="109"/>
    </location>
</feature>
<evidence type="ECO:0000313" key="7">
    <source>
        <dbReference type="RefSeq" id="WP_156924412.1"/>
    </source>
</evidence>
<dbReference type="OrthoDB" id="9794779at2"/>
<dbReference type="InterPro" id="IPR036922">
    <property type="entry name" value="Rieske_2Fe-2S_sf"/>
</dbReference>
<evidence type="ECO:0000256" key="3">
    <source>
        <dbReference type="ARBA" id="ARBA00023004"/>
    </source>
</evidence>
<dbReference type="RefSeq" id="WP_156924412.1">
    <property type="nucleotide sequence ID" value="NZ_AXWS01000013.1"/>
</dbReference>
<accession>A0A8B6XAU8</accession>
<keyword evidence="3" id="KW-0408">Iron</keyword>
<dbReference type="CDD" id="cd03467">
    <property type="entry name" value="Rieske"/>
    <property type="match status" value="1"/>
</dbReference>
<dbReference type="InterPro" id="IPR017941">
    <property type="entry name" value="Rieske_2Fe-2S"/>
</dbReference>
<protein>
    <submittedName>
        <fullName evidence="7">Rieske (2Fe-2S) protein</fullName>
    </submittedName>
</protein>
<dbReference type="GO" id="GO:0046872">
    <property type="term" value="F:metal ion binding"/>
    <property type="evidence" value="ECO:0007669"/>
    <property type="project" value="UniProtKB-KW"/>
</dbReference>
<dbReference type="PROSITE" id="PS51296">
    <property type="entry name" value="RIESKE"/>
    <property type="match status" value="1"/>
</dbReference>
<evidence type="ECO:0000256" key="1">
    <source>
        <dbReference type="ARBA" id="ARBA00022714"/>
    </source>
</evidence>
<dbReference type="PANTHER" id="PTHR40261:SF1">
    <property type="entry name" value="RIESKE DOMAIN-CONTAINING PROTEIN"/>
    <property type="match status" value="1"/>
</dbReference>
<sequence>MRVCLGPLADLPDGDSRGVDAAGGGRAGLFVIRRGARVVAWRDDCPHIAGARMAWRRDAYLNADRSRIVCHAHGAEFDIDSGLCLRGPCAGERLAAVPAWVDARGLVWLDAPDD</sequence>
<reference evidence="7" key="1">
    <citation type="submission" date="2025-08" db="UniProtKB">
        <authorList>
            <consortium name="RefSeq"/>
        </authorList>
    </citation>
    <scope>IDENTIFICATION</scope>
</reference>
<keyword evidence="4" id="KW-0411">Iron-sulfur</keyword>
<organism evidence="6 7">
    <name type="scientific">Derxia gummosa DSM 723</name>
    <dbReference type="NCBI Taxonomy" id="1121388"/>
    <lineage>
        <taxon>Bacteria</taxon>
        <taxon>Pseudomonadati</taxon>
        <taxon>Pseudomonadota</taxon>
        <taxon>Betaproteobacteria</taxon>
        <taxon>Burkholderiales</taxon>
        <taxon>Alcaligenaceae</taxon>
        <taxon>Derxia</taxon>
    </lineage>
</organism>
<proteinExistence type="predicted"/>
<keyword evidence="6" id="KW-1185">Reference proteome</keyword>